<feature type="compositionally biased region" description="Polar residues" evidence="1">
    <location>
        <begin position="1"/>
        <end position="14"/>
    </location>
</feature>
<dbReference type="RefSeq" id="WP_150478495.1">
    <property type="nucleotide sequence ID" value="NZ_BMTB01000019.1"/>
</dbReference>
<sequence>MFLSNNSAQPTAPSAITPPRAARSDFPRQEGPGRVTLEVLAPRRVSATGSAAVLSNILLVTGLVSGQIPATPELVWPLVALSIAGMAYDLGRKAITRDRL</sequence>
<feature type="region of interest" description="Disordered" evidence="1">
    <location>
        <begin position="1"/>
        <end position="33"/>
    </location>
</feature>
<gene>
    <name evidence="2" type="ORF">CP976_00630</name>
</gene>
<protein>
    <submittedName>
        <fullName evidence="2">Uncharacterized protein</fullName>
    </submittedName>
</protein>
<dbReference type="KEGG" id="scoe:CP976_00630"/>
<dbReference type="GeneID" id="91414614"/>
<dbReference type="EMBL" id="CP023694">
    <property type="protein sequence ID" value="QEV22834.1"/>
    <property type="molecule type" value="Genomic_DNA"/>
</dbReference>
<evidence type="ECO:0000313" key="2">
    <source>
        <dbReference type="EMBL" id="QEV22834.1"/>
    </source>
</evidence>
<accession>A0A5J6HVN2</accession>
<dbReference type="AlphaFoldDB" id="A0A5J6HVN2"/>
<proteinExistence type="predicted"/>
<name>A0A5J6HVN2_STRC4</name>
<evidence type="ECO:0000256" key="1">
    <source>
        <dbReference type="SAM" id="MobiDB-lite"/>
    </source>
</evidence>
<dbReference type="Proteomes" id="UP000326598">
    <property type="component" value="Chromosome"/>
</dbReference>
<evidence type="ECO:0000313" key="3">
    <source>
        <dbReference type="Proteomes" id="UP000326598"/>
    </source>
</evidence>
<reference evidence="2 3" key="1">
    <citation type="submission" date="2017-09" db="EMBL/GenBank/DDBJ databases">
        <authorList>
            <person name="Lee N."/>
            <person name="Cho B.-K."/>
        </authorList>
    </citation>
    <scope>NUCLEOTIDE SEQUENCE [LARGE SCALE GENOMIC DNA]</scope>
    <source>
        <strain evidence="2 3">ATCC 13740</strain>
    </source>
</reference>
<organism evidence="2 3">
    <name type="scientific">Streptomyces coeruleorubidus</name>
    <dbReference type="NCBI Taxonomy" id="116188"/>
    <lineage>
        <taxon>Bacteria</taxon>
        <taxon>Bacillati</taxon>
        <taxon>Actinomycetota</taxon>
        <taxon>Actinomycetes</taxon>
        <taxon>Kitasatosporales</taxon>
        <taxon>Streptomycetaceae</taxon>
        <taxon>Streptomyces</taxon>
    </lineage>
</organism>